<evidence type="ECO:0000313" key="3">
    <source>
        <dbReference type="Proteomes" id="UP000693970"/>
    </source>
</evidence>
<evidence type="ECO:0000313" key="2">
    <source>
        <dbReference type="EMBL" id="KAG7352255.1"/>
    </source>
</evidence>
<dbReference type="OrthoDB" id="49207at2759"/>
<reference evidence="2" key="1">
    <citation type="journal article" date="2021" name="Sci. Rep.">
        <title>Diploid genomic architecture of Nitzschia inconspicua, an elite biomass production diatom.</title>
        <authorList>
            <person name="Oliver A."/>
            <person name="Podell S."/>
            <person name="Pinowska A."/>
            <person name="Traller J.C."/>
            <person name="Smith S.R."/>
            <person name="McClure R."/>
            <person name="Beliaev A."/>
            <person name="Bohutskyi P."/>
            <person name="Hill E.A."/>
            <person name="Rabines A."/>
            <person name="Zheng H."/>
            <person name="Allen L.Z."/>
            <person name="Kuo A."/>
            <person name="Grigoriev I.V."/>
            <person name="Allen A.E."/>
            <person name="Hazlebeck D."/>
            <person name="Allen E.E."/>
        </authorList>
    </citation>
    <scope>NUCLEOTIDE SEQUENCE</scope>
    <source>
        <strain evidence="2">Hildebrandi</strain>
    </source>
</reference>
<keyword evidence="1" id="KW-1133">Transmembrane helix</keyword>
<protein>
    <recommendedName>
        <fullName evidence="4">Calcineurin-like phosphoesterase domain-containing protein</fullName>
    </recommendedName>
</protein>
<dbReference type="AlphaFoldDB" id="A0A9K3PLU3"/>
<reference evidence="2" key="2">
    <citation type="submission" date="2021-04" db="EMBL/GenBank/DDBJ databases">
        <authorList>
            <person name="Podell S."/>
        </authorList>
    </citation>
    <scope>NUCLEOTIDE SEQUENCE</scope>
    <source>
        <strain evidence="2">Hildebrandi</strain>
    </source>
</reference>
<keyword evidence="1" id="KW-0812">Transmembrane</keyword>
<dbReference type="EMBL" id="JAGRRH010000017">
    <property type="protein sequence ID" value="KAG7352255.1"/>
    <property type="molecule type" value="Genomic_DNA"/>
</dbReference>
<accession>A0A9K3PLU3</accession>
<keyword evidence="3" id="KW-1185">Reference proteome</keyword>
<organism evidence="2 3">
    <name type="scientific">Nitzschia inconspicua</name>
    <dbReference type="NCBI Taxonomy" id="303405"/>
    <lineage>
        <taxon>Eukaryota</taxon>
        <taxon>Sar</taxon>
        <taxon>Stramenopiles</taxon>
        <taxon>Ochrophyta</taxon>
        <taxon>Bacillariophyta</taxon>
        <taxon>Bacillariophyceae</taxon>
        <taxon>Bacillariophycidae</taxon>
        <taxon>Bacillariales</taxon>
        <taxon>Bacillariaceae</taxon>
        <taxon>Nitzschia</taxon>
    </lineage>
</organism>
<gene>
    <name evidence="2" type="ORF">IV203_008303</name>
</gene>
<dbReference type="Proteomes" id="UP000693970">
    <property type="component" value="Unassembled WGS sequence"/>
</dbReference>
<evidence type="ECO:0008006" key="4">
    <source>
        <dbReference type="Google" id="ProtNLM"/>
    </source>
</evidence>
<comment type="caution">
    <text evidence="2">The sequence shown here is derived from an EMBL/GenBank/DDBJ whole genome shotgun (WGS) entry which is preliminary data.</text>
</comment>
<proteinExistence type="predicted"/>
<name>A0A9K3PLU3_9STRA</name>
<sequence length="398" mass="46098">MVTPVILSSSSKSQNHSKKTLTPFAFRCRQQHQLLAVIFSLCVIFLIFYHASNHVDMVLLQKEVHEKIYPLPDGSQDYNLLYSNSTKTSSFAGFSFYLMGDTPYRDWQETRLEWQVKQMKQYTKTHPERNLTFTVHVGDIQKVSLTHCAESAYQTTANLLRQGPLPTLVVPGDNDYYDCPDRNATFQLFMKYFGSFEKQWHKKDVEGLGLIRSESHPELFVFVKEGILLIGLHLINAPESHEDIRLWNARMIANKEWVAKNVQHYFRTQEIRGVILLGHALRSPRTRPFFLTVADYFVNITHRQDLPVVYLHGDGHNWDVDTKLSHQLHWKHFRDIQVDQGGLADPVIVEFAPQIKGKIKAFKDESSDLQLVLGKGLIRLDRQNGLYKHPKNVKNLLK</sequence>
<keyword evidence="1" id="KW-0472">Membrane</keyword>
<evidence type="ECO:0000256" key="1">
    <source>
        <dbReference type="SAM" id="Phobius"/>
    </source>
</evidence>
<feature type="transmembrane region" description="Helical" evidence="1">
    <location>
        <begin position="34"/>
        <end position="52"/>
    </location>
</feature>